<evidence type="ECO:0000313" key="6">
    <source>
        <dbReference type="EMBL" id="GAA0356522.1"/>
    </source>
</evidence>
<feature type="domain" description="HTH luxR-type" evidence="4">
    <location>
        <begin position="145"/>
        <end position="210"/>
    </location>
</feature>
<dbReference type="CDD" id="cd06170">
    <property type="entry name" value="LuxR_C_like"/>
    <property type="match status" value="1"/>
</dbReference>
<dbReference type="InterPro" id="IPR058245">
    <property type="entry name" value="NreC/VraR/RcsB-like_REC"/>
</dbReference>
<dbReference type="SUPFAM" id="SSF52172">
    <property type="entry name" value="CheY-like"/>
    <property type="match status" value="1"/>
</dbReference>
<evidence type="ECO:0000259" key="4">
    <source>
        <dbReference type="PROSITE" id="PS50043"/>
    </source>
</evidence>
<dbReference type="Proteomes" id="UP001501822">
    <property type="component" value="Unassembled WGS sequence"/>
</dbReference>
<dbReference type="EMBL" id="BAAABM010000047">
    <property type="protein sequence ID" value="GAA0356522.1"/>
    <property type="molecule type" value="Genomic_DNA"/>
</dbReference>
<reference evidence="7" key="1">
    <citation type="journal article" date="2019" name="Int. J. Syst. Evol. Microbiol.">
        <title>The Global Catalogue of Microorganisms (GCM) 10K type strain sequencing project: providing services to taxonomists for standard genome sequencing and annotation.</title>
        <authorList>
            <consortium name="The Broad Institute Genomics Platform"/>
            <consortium name="The Broad Institute Genome Sequencing Center for Infectious Disease"/>
            <person name="Wu L."/>
            <person name="Ma J."/>
        </authorList>
    </citation>
    <scope>NUCLEOTIDE SEQUENCE [LARGE SCALE GENOMIC DNA]</scope>
    <source>
        <strain evidence="7">JCM 3146</strain>
    </source>
</reference>
<dbReference type="CDD" id="cd17535">
    <property type="entry name" value="REC_NarL-like"/>
    <property type="match status" value="1"/>
</dbReference>
<feature type="domain" description="Response regulatory" evidence="5">
    <location>
        <begin position="3"/>
        <end position="116"/>
    </location>
</feature>
<keyword evidence="7" id="KW-1185">Reference proteome</keyword>
<evidence type="ECO:0000256" key="2">
    <source>
        <dbReference type="ARBA" id="ARBA00023125"/>
    </source>
</evidence>
<evidence type="ECO:0000259" key="5">
    <source>
        <dbReference type="PROSITE" id="PS50110"/>
    </source>
</evidence>
<dbReference type="PANTHER" id="PTHR43214:SF43">
    <property type="entry name" value="TWO-COMPONENT RESPONSE REGULATOR"/>
    <property type="match status" value="1"/>
</dbReference>
<dbReference type="RefSeq" id="WP_252802216.1">
    <property type="nucleotide sequence ID" value="NZ_BAAABM010000047.1"/>
</dbReference>
<dbReference type="PRINTS" id="PR00038">
    <property type="entry name" value="HTHLUXR"/>
</dbReference>
<dbReference type="Pfam" id="PF00196">
    <property type="entry name" value="GerE"/>
    <property type="match status" value="1"/>
</dbReference>
<keyword evidence="1 3" id="KW-0597">Phosphoprotein</keyword>
<organism evidence="6 7">
    <name type="scientific">Actinoallomurus spadix</name>
    <dbReference type="NCBI Taxonomy" id="79912"/>
    <lineage>
        <taxon>Bacteria</taxon>
        <taxon>Bacillati</taxon>
        <taxon>Actinomycetota</taxon>
        <taxon>Actinomycetes</taxon>
        <taxon>Streptosporangiales</taxon>
        <taxon>Thermomonosporaceae</taxon>
        <taxon>Actinoallomurus</taxon>
    </lineage>
</organism>
<protein>
    <submittedName>
        <fullName evidence="6">Response regulator transcription factor</fullName>
    </submittedName>
</protein>
<dbReference type="PROSITE" id="PS50043">
    <property type="entry name" value="HTH_LUXR_2"/>
    <property type="match status" value="1"/>
</dbReference>
<dbReference type="Gene3D" id="3.40.50.2300">
    <property type="match status" value="1"/>
</dbReference>
<dbReference type="SMART" id="SM00448">
    <property type="entry name" value="REC"/>
    <property type="match status" value="1"/>
</dbReference>
<comment type="caution">
    <text evidence="6">The sequence shown here is derived from an EMBL/GenBank/DDBJ whole genome shotgun (WGS) entry which is preliminary data.</text>
</comment>
<evidence type="ECO:0000256" key="1">
    <source>
        <dbReference type="ARBA" id="ARBA00022553"/>
    </source>
</evidence>
<dbReference type="InterPro" id="IPR001789">
    <property type="entry name" value="Sig_transdc_resp-reg_receiver"/>
</dbReference>
<evidence type="ECO:0000256" key="3">
    <source>
        <dbReference type="PROSITE-ProRule" id="PRU00169"/>
    </source>
</evidence>
<dbReference type="PROSITE" id="PS00622">
    <property type="entry name" value="HTH_LUXR_1"/>
    <property type="match status" value="1"/>
</dbReference>
<dbReference type="SMART" id="SM00421">
    <property type="entry name" value="HTH_LUXR"/>
    <property type="match status" value="1"/>
</dbReference>
<keyword evidence="2" id="KW-0238">DNA-binding</keyword>
<feature type="modified residue" description="4-aspartylphosphate" evidence="3">
    <location>
        <position position="54"/>
    </location>
</feature>
<sequence length="212" mass="22346">MISVMVVDDNPVVQMGLVALLETADDLKVVATARDGRQAIDVARQLRPDVVLLDVRMPDVDGIRAAGPLSAISRVLMLSYNEDPASIRDSIQAGACGYLVHGSFSPDDLVTAIRDVVAGRANPLSAVAARVVVESLQSRPGGPPAGCGGLGLSTREVEVMRLITQGRSNVEIAGELVLSEKTVKNHVSRIYAKLGVRTRAAAIARWLGTANS</sequence>
<evidence type="ECO:0000313" key="7">
    <source>
        <dbReference type="Proteomes" id="UP001501822"/>
    </source>
</evidence>
<dbReference type="InterPro" id="IPR011006">
    <property type="entry name" value="CheY-like_superfamily"/>
</dbReference>
<gene>
    <name evidence="6" type="ORF">GCM10010151_52710</name>
</gene>
<dbReference type="PANTHER" id="PTHR43214">
    <property type="entry name" value="TWO-COMPONENT RESPONSE REGULATOR"/>
    <property type="match status" value="1"/>
</dbReference>
<dbReference type="InterPro" id="IPR000792">
    <property type="entry name" value="Tscrpt_reg_LuxR_C"/>
</dbReference>
<name>A0ABP3GZ05_9ACTN</name>
<dbReference type="PROSITE" id="PS50110">
    <property type="entry name" value="RESPONSE_REGULATORY"/>
    <property type="match status" value="1"/>
</dbReference>
<dbReference type="Pfam" id="PF00072">
    <property type="entry name" value="Response_reg"/>
    <property type="match status" value="1"/>
</dbReference>
<dbReference type="InterPro" id="IPR039420">
    <property type="entry name" value="WalR-like"/>
</dbReference>
<proteinExistence type="predicted"/>
<accession>A0ABP3GZ05</accession>